<evidence type="ECO:0000313" key="2">
    <source>
        <dbReference type="WBParaSite" id="PSU_v2.g20071.t1"/>
    </source>
</evidence>
<keyword evidence="1" id="KW-1185">Reference proteome</keyword>
<evidence type="ECO:0000313" key="1">
    <source>
        <dbReference type="Proteomes" id="UP000887577"/>
    </source>
</evidence>
<organism evidence="1 2">
    <name type="scientific">Panagrolaimus superbus</name>
    <dbReference type="NCBI Taxonomy" id="310955"/>
    <lineage>
        <taxon>Eukaryota</taxon>
        <taxon>Metazoa</taxon>
        <taxon>Ecdysozoa</taxon>
        <taxon>Nematoda</taxon>
        <taxon>Chromadorea</taxon>
        <taxon>Rhabditida</taxon>
        <taxon>Tylenchina</taxon>
        <taxon>Panagrolaimomorpha</taxon>
        <taxon>Panagrolaimoidea</taxon>
        <taxon>Panagrolaimidae</taxon>
        <taxon>Panagrolaimus</taxon>
    </lineage>
</organism>
<proteinExistence type="predicted"/>
<accession>A0A914YL40</accession>
<dbReference type="Proteomes" id="UP000887577">
    <property type="component" value="Unplaced"/>
</dbReference>
<dbReference type="WBParaSite" id="PSU_v2.g20071.t1">
    <property type="protein sequence ID" value="PSU_v2.g20071.t1"/>
    <property type="gene ID" value="PSU_v2.g20071"/>
</dbReference>
<sequence>MATNEVPAARESLAVSSPTATLLVFDDALIDKLTVNIDNVNVVTSKGERCDFQTAYLDDFLDTHSGSFRLRLTFVNNPLSSLSLKGVSLYRFFQQVSTLIVDGSLTLPYLQFVVQCASKLKYLIAFSLTLHQHSGEFHDLTLPASITEAHFDFNRSNNPSLYSNILNMFQKPTFYNRFTTLYMGSNDFVELDQIDDLFKVSY</sequence>
<name>A0A914YL40_9BILA</name>
<reference evidence="2" key="1">
    <citation type="submission" date="2022-11" db="UniProtKB">
        <authorList>
            <consortium name="WormBaseParasite"/>
        </authorList>
    </citation>
    <scope>IDENTIFICATION</scope>
</reference>
<dbReference type="AlphaFoldDB" id="A0A914YL40"/>
<protein>
    <submittedName>
        <fullName evidence="2">Uncharacterized protein</fullName>
    </submittedName>
</protein>